<dbReference type="KEGG" id="dsa:Desal_0364"/>
<dbReference type="STRING" id="526222.Desal_0364"/>
<dbReference type="Gene3D" id="3.30.70.20">
    <property type="match status" value="2"/>
</dbReference>
<feature type="domain" description="4Fe-4S ferredoxin-type" evidence="6">
    <location>
        <begin position="3"/>
        <end position="32"/>
    </location>
</feature>
<evidence type="ECO:0000256" key="4">
    <source>
        <dbReference type="ARBA" id="ARBA00023004"/>
    </source>
</evidence>
<dbReference type="EMBL" id="CP001649">
    <property type="protein sequence ID" value="ACS78431.1"/>
    <property type="molecule type" value="Genomic_DNA"/>
</dbReference>
<dbReference type="Proteomes" id="UP000002601">
    <property type="component" value="Chromosome"/>
</dbReference>
<keyword evidence="3" id="KW-0677">Repeat</keyword>
<dbReference type="PROSITE" id="PS51379">
    <property type="entry name" value="4FE4S_FER_2"/>
    <property type="match status" value="2"/>
</dbReference>
<dbReference type="AlphaFoldDB" id="C6BWV1"/>
<dbReference type="PANTHER" id="PTHR42859">
    <property type="entry name" value="OXIDOREDUCTASE"/>
    <property type="match status" value="1"/>
</dbReference>
<keyword evidence="8" id="KW-1185">Reference proteome</keyword>
<keyword evidence="5" id="KW-0411">Iron-sulfur</keyword>
<dbReference type="InterPro" id="IPR017900">
    <property type="entry name" value="4Fe4S_Fe_S_CS"/>
</dbReference>
<name>C6BWV1_MARSD</name>
<dbReference type="RefSeq" id="WP_012765957.1">
    <property type="nucleotide sequence ID" value="NC_012881.1"/>
</dbReference>
<evidence type="ECO:0000256" key="3">
    <source>
        <dbReference type="ARBA" id="ARBA00022737"/>
    </source>
</evidence>
<dbReference type="eggNOG" id="COG1142">
    <property type="taxonomic scope" value="Bacteria"/>
</dbReference>
<organism evidence="7 8">
    <name type="scientific">Maridesulfovibrio salexigens (strain ATCC 14822 / DSM 2638 / NCIMB 8403 / VKM B-1763)</name>
    <name type="common">Desulfovibrio salexigens</name>
    <dbReference type="NCBI Taxonomy" id="526222"/>
    <lineage>
        <taxon>Bacteria</taxon>
        <taxon>Pseudomonadati</taxon>
        <taxon>Thermodesulfobacteriota</taxon>
        <taxon>Desulfovibrionia</taxon>
        <taxon>Desulfovibrionales</taxon>
        <taxon>Desulfovibrionaceae</taxon>
        <taxon>Maridesulfovibrio</taxon>
    </lineage>
</organism>
<dbReference type="InterPro" id="IPR050294">
    <property type="entry name" value="RnfB_subfamily"/>
</dbReference>
<evidence type="ECO:0000256" key="2">
    <source>
        <dbReference type="ARBA" id="ARBA00022723"/>
    </source>
</evidence>
<evidence type="ECO:0000313" key="7">
    <source>
        <dbReference type="EMBL" id="ACS78431.1"/>
    </source>
</evidence>
<dbReference type="PANTHER" id="PTHR42859:SF17">
    <property type="entry name" value="ELECTRON TRANSPORT PROTEIN HYDN-RELATED"/>
    <property type="match status" value="1"/>
</dbReference>
<dbReference type="PROSITE" id="PS00198">
    <property type="entry name" value="4FE4S_FER_1"/>
    <property type="match status" value="1"/>
</dbReference>
<gene>
    <name evidence="7" type="ordered locus">Desal_0364</name>
</gene>
<sequence length="170" mass="17759">MNAFVLAVPSRCIGCRACEIACVDAHMAADMGQAMENGLPFSPRISVVRESGVTAPIQCRQCEDAPCAAACPVGAIGYNGKSVVIDAERCFGCKACLAACPFGAMQVGIINAECEAPVAHKCDLCEGHRDNPACVSVCPAGALSVFSSESLKELSANKRRENARLMAFVD</sequence>
<dbReference type="OrthoDB" id="9789030at2"/>
<evidence type="ECO:0000259" key="6">
    <source>
        <dbReference type="PROSITE" id="PS51379"/>
    </source>
</evidence>
<evidence type="ECO:0000256" key="1">
    <source>
        <dbReference type="ARBA" id="ARBA00022485"/>
    </source>
</evidence>
<dbReference type="GO" id="GO:0051539">
    <property type="term" value="F:4 iron, 4 sulfur cluster binding"/>
    <property type="evidence" value="ECO:0007669"/>
    <property type="project" value="UniProtKB-KW"/>
</dbReference>
<reference evidence="7 8" key="1">
    <citation type="submission" date="2009-06" db="EMBL/GenBank/DDBJ databases">
        <title>Complete sequence of Desulfovibrio salexigens DSM 2638.</title>
        <authorList>
            <consortium name="US DOE Joint Genome Institute"/>
            <person name="Lucas S."/>
            <person name="Copeland A."/>
            <person name="Lapidus A."/>
            <person name="Glavina del Rio T."/>
            <person name="Tice H."/>
            <person name="Bruce D."/>
            <person name="Goodwin L."/>
            <person name="Pitluck S."/>
            <person name="Munk A.C."/>
            <person name="Brettin T."/>
            <person name="Detter J.C."/>
            <person name="Han C."/>
            <person name="Tapia R."/>
            <person name="Larimer F."/>
            <person name="Land M."/>
            <person name="Hauser L."/>
            <person name="Kyrpides N."/>
            <person name="Anderson I."/>
            <person name="Wall J.D."/>
            <person name="Arkin A.P."/>
            <person name="Dehal P."/>
            <person name="Chivian D."/>
            <person name="Giles B."/>
            <person name="Hazen T.C."/>
        </authorList>
    </citation>
    <scope>NUCLEOTIDE SEQUENCE [LARGE SCALE GENOMIC DNA]</scope>
    <source>
        <strain evidence="8">ATCC 14822 / DSM 2638 / NCIMB 8403 / VKM B-1763</strain>
    </source>
</reference>
<proteinExistence type="predicted"/>
<dbReference type="Pfam" id="PF13247">
    <property type="entry name" value="Fer4_11"/>
    <property type="match status" value="1"/>
</dbReference>
<dbReference type="SUPFAM" id="SSF54862">
    <property type="entry name" value="4Fe-4S ferredoxins"/>
    <property type="match status" value="1"/>
</dbReference>
<evidence type="ECO:0000313" key="8">
    <source>
        <dbReference type="Proteomes" id="UP000002601"/>
    </source>
</evidence>
<keyword evidence="2" id="KW-0479">Metal-binding</keyword>
<dbReference type="Pfam" id="PF12800">
    <property type="entry name" value="Fer4_4"/>
    <property type="match status" value="1"/>
</dbReference>
<keyword evidence="4" id="KW-0408">Iron</keyword>
<protein>
    <submittedName>
        <fullName evidence="7">4Fe-4S ferredoxin iron-sulfur binding domain protein</fullName>
    </submittedName>
</protein>
<dbReference type="GO" id="GO:0046872">
    <property type="term" value="F:metal ion binding"/>
    <property type="evidence" value="ECO:0007669"/>
    <property type="project" value="UniProtKB-KW"/>
</dbReference>
<accession>C6BWV1</accession>
<dbReference type="InterPro" id="IPR017896">
    <property type="entry name" value="4Fe4S_Fe-S-bd"/>
</dbReference>
<evidence type="ECO:0000256" key="5">
    <source>
        <dbReference type="ARBA" id="ARBA00023014"/>
    </source>
</evidence>
<dbReference type="HOGENOM" id="CLU_043374_3_0_7"/>
<keyword evidence="1" id="KW-0004">4Fe-4S</keyword>
<dbReference type="CDD" id="cd10554">
    <property type="entry name" value="HycB_like"/>
    <property type="match status" value="1"/>
</dbReference>
<feature type="domain" description="4Fe-4S ferredoxin-type" evidence="6">
    <location>
        <begin position="81"/>
        <end position="110"/>
    </location>
</feature>